<accession>A0A8H3WTE7</accession>
<keyword evidence="2" id="KW-0472">Membrane</keyword>
<feature type="region of interest" description="Disordered" evidence="1">
    <location>
        <begin position="173"/>
        <end position="198"/>
    </location>
</feature>
<evidence type="ECO:0000313" key="4">
    <source>
        <dbReference type="Proteomes" id="UP000434172"/>
    </source>
</evidence>
<dbReference type="Proteomes" id="UP000434172">
    <property type="component" value="Unassembled WGS sequence"/>
</dbReference>
<dbReference type="EMBL" id="WOWK01000001">
    <property type="protein sequence ID" value="KAF0332220.1"/>
    <property type="molecule type" value="Genomic_DNA"/>
</dbReference>
<dbReference type="AlphaFoldDB" id="A0A8H3WTE7"/>
<evidence type="ECO:0000256" key="1">
    <source>
        <dbReference type="SAM" id="MobiDB-lite"/>
    </source>
</evidence>
<keyword evidence="4" id="KW-1185">Reference proteome</keyword>
<evidence type="ECO:0000256" key="2">
    <source>
        <dbReference type="SAM" id="Phobius"/>
    </source>
</evidence>
<gene>
    <name evidence="3" type="ORF">GQ607_000236</name>
</gene>
<evidence type="ECO:0000313" key="3">
    <source>
        <dbReference type="EMBL" id="KAF0332220.1"/>
    </source>
</evidence>
<proteinExistence type="predicted"/>
<reference evidence="3 4" key="1">
    <citation type="submission" date="2019-12" db="EMBL/GenBank/DDBJ databases">
        <title>A genome sequence resource for the geographically widespread anthracnose pathogen Colletotrichum asianum.</title>
        <authorList>
            <person name="Meng Y."/>
        </authorList>
    </citation>
    <scope>NUCLEOTIDE SEQUENCE [LARGE SCALE GENOMIC DNA]</scope>
    <source>
        <strain evidence="3 4">ICMP 18580</strain>
    </source>
</reference>
<protein>
    <submittedName>
        <fullName evidence="3">Uncharacterized protein</fullName>
    </submittedName>
</protein>
<comment type="caution">
    <text evidence="3">The sequence shown here is derived from an EMBL/GenBank/DDBJ whole genome shotgun (WGS) entry which is preliminary data.</text>
</comment>
<feature type="compositionally biased region" description="Low complexity" evidence="1">
    <location>
        <begin position="180"/>
        <end position="198"/>
    </location>
</feature>
<organism evidence="3 4">
    <name type="scientific">Colletotrichum asianum</name>
    <dbReference type="NCBI Taxonomy" id="702518"/>
    <lineage>
        <taxon>Eukaryota</taxon>
        <taxon>Fungi</taxon>
        <taxon>Dikarya</taxon>
        <taxon>Ascomycota</taxon>
        <taxon>Pezizomycotina</taxon>
        <taxon>Sordariomycetes</taxon>
        <taxon>Hypocreomycetidae</taxon>
        <taxon>Glomerellales</taxon>
        <taxon>Glomerellaceae</taxon>
        <taxon>Colletotrichum</taxon>
        <taxon>Colletotrichum gloeosporioides species complex</taxon>
    </lineage>
</organism>
<feature type="transmembrane region" description="Helical" evidence="2">
    <location>
        <begin position="20"/>
        <end position="41"/>
    </location>
</feature>
<sequence length="198" mass="22270">MGSSRGRLSLRVTPTSTFEVFLVCTTAFAIIWVVLVVGLFFSPRRHRPHRVPRGMPSTIPAQASCPSGLGLTRLGPTRLDSIGRVLRWDPKAENQRRRNIVCFLSKYINLVQNSAKSPPSFAIRSSVVTHRATIASLTVLETYGSSIHPSCRAMYLSQPGPRFGLLTRRLSRSRRRRQRFPAFQPPNRRNSVSSRRTA</sequence>
<name>A0A8H3WTE7_9PEZI</name>
<keyword evidence="2" id="KW-0812">Transmembrane</keyword>
<keyword evidence="2" id="KW-1133">Transmembrane helix</keyword>